<dbReference type="RefSeq" id="WP_370565907.1">
    <property type="nucleotide sequence ID" value="NZ_JBFWIB010000038.1"/>
</dbReference>
<dbReference type="Pfam" id="PF09411">
    <property type="entry name" value="PagL"/>
    <property type="match status" value="1"/>
</dbReference>
<comment type="caution">
    <text evidence="2">The sequence shown here is derived from an EMBL/GenBank/DDBJ whole genome shotgun (WGS) entry which is preliminary data.</text>
</comment>
<proteinExistence type="predicted"/>
<name>A0ABV4HRZ2_9GAMM</name>
<dbReference type="Gene3D" id="2.40.160.20">
    <property type="match status" value="1"/>
</dbReference>
<gene>
    <name evidence="2" type="ORF">AB6713_13040</name>
</gene>
<evidence type="ECO:0000313" key="2">
    <source>
        <dbReference type="EMBL" id="MEZ0475531.1"/>
    </source>
</evidence>
<dbReference type="InterPro" id="IPR018550">
    <property type="entry name" value="Lipid-A_deacylase-rel"/>
</dbReference>
<feature type="signal peptide" evidence="1">
    <location>
        <begin position="1"/>
        <end position="24"/>
    </location>
</feature>
<evidence type="ECO:0000256" key="1">
    <source>
        <dbReference type="SAM" id="SignalP"/>
    </source>
</evidence>
<evidence type="ECO:0000313" key="3">
    <source>
        <dbReference type="Proteomes" id="UP001566331"/>
    </source>
</evidence>
<accession>A0ABV4HRZ2</accession>
<protein>
    <submittedName>
        <fullName evidence="2">Acyloxyacyl hydrolase</fullName>
    </submittedName>
</protein>
<organism evidence="2 3">
    <name type="scientific">Luteimonas salinilitoris</name>
    <dbReference type="NCBI Taxonomy" id="3237697"/>
    <lineage>
        <taxon>Bacteria</taxon>
        <taxon>Pseudomonadati</taxon>
        <taxon>Pseudomonadota</taxon>
        <taxon>Gammaproteobacteria</taxon>
        <taxon>Lysobacterales</taxon>
        <taxon>Lysobacteraceae</taxon>
        <taxon>Luteimonas</taxon>
    </lineage>
</organism>
<keyword evidence="3" id="KW-1185">Reference proteome</keyword>
<dbReference type="GO" id="GO:0016787">
    <property type="term" value="F:hydrolase activity"/>
    <property type="evidence" value="ECO:0007669"/>
    <property type="project" value="UniProtKB-KW"/>
</dbReference>
<dbReference type="Proteomes" id="UP001566331">
    <property type="component" value="Unassembled WGS sequence"/>
</dbReference>
<feature type="chain" id="PRO_5045886770" evidence="1">
    <location>
        <begin position="25"/>
        <end position="165"/>
    </location>
</feature>
<keyword evidence="2" id="KW-0378">Hydrolase</keyword>
<dbReference type="EMBL" id="JBFWIC010000018">
    <property type="protein sequence ID" value="MEZ0475531.1"/>
    <property type="molecule type" value="Genomic_DNA"/>
</dbReference>
<sequence length="165" mass="17848">MRRPSSSFAALLAAAVLFALPASAALAQSRFEIGGGASVTRGNETTPMISAAWLPAWRVMDNAVLHWELGAIHVRGRDDTRLDLEDDVTVAHAGLRYERTDNGLTLGFGVGAQAGETDALSGDPQFVTTAGWRWDRFSLLARHISNASLHQPNDGETMLMAAWRF</sequence>
<reference evidence="2 3" key="1">
    <citation type="submission" date="2024-07" db="EMBL/GenBank/DDBJ databases">
        <title>Luteimonas salilacus sp. nov., isolated from the shore soil of Salt Lake in Tibet of China.</title>
        <authorList>
            <person name="Zhang X."/>
            <person name="Li A."/>
        </authorList>
    </citation>
    <scope>NUCLEOTIDE SEQUENCE [LARGE SCALE GENOMIC DNA]</scope>
    <source>
        <strain evidence="2 3">B3-2-R+30</strain>
    </source>
</reference>
<keyword evidence="1" id="KW-0732">Signal</keyword>